<protein>
    <submittedName>
        <fullName evidence="1">Uncharacterized protein</fullName>
    </submittedName>
</protein>
<organism evidence="1 2">
    <name type="scientific">Iphiclides podalirius</name>
    <name type="common">scarce swallowtail</name>
    <dbReference type="NCBI Taxonomy" id="110791"/>
    <lineage>
        <taxon>Eukaryota</taxon>
        <taxon>Metazoa</taxon>
        <taxon>Ecdysozoa</taxon>
        <taxon>Arthropoda</taxon>
        <taxon>Hexapoda</taxon>
        <taxon>Insecta</taxon>
        <taxon>Pterygota</taxon>
        <taxon>Neoptera</taxon>
        <taxon>Endopterygota</taxon>
        <taxon>Lepidoptera</taxon>
        <taxon>Glossata</taxon>
        <taxon>Ditrysia</taxon>
        <taxon>Papilionoidea</taxon>
        <taxon>Papilionidae</taxon>
        <taxon>Papilioninae</taxon>
        <taxon>Iphiclides</taxon>
    </lineage>
</organism>
<gene>
    <name evidence="1" type="ORF">IPOD504_LOCUS13243</name>
</gene>
<accession>A0ABN8ISY6</accession>
<sequence length="137" mass="15259">MPALTSTRQNRGRDNNECNLQPSACVTLRCKSTPLSILLLTRGRAFVACRWAKVNTAGRRTTLVTPSRLKRRSMSVCLDHVAIEVQKEGAPAQRPPTYNVAERAAAITIRPDYDGLITHADDVHPFADTIWRDYLLG</sequence>
<dbReference type="EMBL" id="OW152816">
    <property type="protein sequence ID" value="CAH2066025.1"/>
    <property type="molecule type" value="Genomic_DNA"/>
</dbReference>
<proteinExistence type="predicted"/>
<reference evidence="1" key="1">
    <citation type="submission" date="2022-03" db="EMBL/GenBank/DDBJ databases">
        <authorList>
            <person name="Martin H S."/>
        </authorList>
    </citation>
    <scope>NUCLEOTIDE SEQUENCE</scope>
</reference>
<evidence type="ECO:0000313" key="1">
    <source>
        <dbReference type="EMBL" id="CAH2066025.1"/>
    </source>
</evidence>
<evidence type="ECO:0000313" key="2">
    <source>
        <dbReference type="Proteomes" id="UP000837857"/>
    </source>
</evidence>
<keyword evidence="2" id="KW-1185">Reference proteome</keyword>
<feature type="non-terminal residue" evidence="1">
    <location>
        <position position="137"/>
    </location>
</feature>
<dbReference type="Proteomes" id="UP000837857">
    <property type="component" value="Chromosome 4"/>
</dbReference>
<name>A0ABN8ISY6_9NEOP</name>